<proteinExistence type="predicted"/>
<keyword evidence="2" id="KW-1185">Reference proteome</keyword>
<reference evidence="1" key="1">
    <citation type="submission" date="2023-04" db="EMBL/GenBank/DDBJ databases">
        <title>Draft Genome sequencing of Naganishia species isolated from polar environments using Oxford Nanopore Technology.</title>
        <authorList>
            <person name="Leo P."/>
            <person name="Venkateswaran K."/>
        </authorList>
    </citation>
    <scope>NUCLEOTIDE SEQUENCE</scope>
    <source>
        <strain evidence="1">MNA-CCFEE 5261</strain>
    </source>
</reference>
<accession>A0ACC2W9U1</accession>
<organism evidence="1 2">
    <name type="scientific">Naganishia cerealis</name>
    <dbReference type="NCBI Taxonomy" id="610337"/>
    <lineage>
        <taxon>Eukaryota</taxon>
        <taxon>Fungi</taxon>
        <taxon>Dikarya</taxon>
        <taxon>Basidiomycota</taxon>
        <taxon>Agaricomycotina</taxon>
        <taxon>Tremellomycetes</taxon>
        <taxon>Filobasidiales</taxon>
        <taxon>Filobasidiaceae</taxon>
        <taxon>Naganishia</taxon>
    </lineage>
</organism>
<sequence length="203" mass="22284">MNILEPPSTTVPSIAATGPMTAISGIGNTTVTMPRLFESSRDPRDGTIAFTPVWASVPSVFPPLSLLDFLFPNGSVLGPTNTVPVPVSAKPRHADNGSLEEADQGGTPEREKVIRVPFEIDPTKEHLGAKILPVAEIHLESIRREEEYTSRMKPDLPGMVDYETGTFEQLQNKHSLHQQDGSNRKKREIEDPSAKKWDGKSYA</sequence>
<comment type="caution">
    <text evidence="1">The sequence shown here is derived from an EMBL/GenBank/DDBJ whole genome shotgun (WGS) entry which is preliminary data.</text>
</comment>
<dbReference type="EMBL" id="JASBWR010000021">
    <property type="protein sequence ID" value="KAJ9108223.1"/>
    <property type="molecule type" value="Genomic_DNA"/>
</dbReference>
<evidence type="ECO:0000313" key="2">
    <source>
        <dbReference type="Proteomes" id="UP001241377"/>
    </source>
</evidence>
<name>A0ACC2W9U1_9TREE</name>
<evidence type="ECO:0000313" key="1">
    <source>
        <dbReference type="EMBL" id="KAJ9108223.1"/>
    </source>
</evidence>
<gene>
    <name evidence="1" type="ORF">QFC19_002470</name>
</gene>
<protein>
    <submittedName>
        <fullName evidence="1">Uncharacterized protein</fullName>
    </submittedName>
</protein>
<dbReference type="Proteomes" id="UP001241377">
    <property type="component" value="Unassembled WGS sequence"/>
</dbReference>